<dbReference type="GO" id="GO:0016810">
    <property type="term" value="F:hydrolase activity, acting on carbon-nitrogen (but not peptide) bonds"/>
    <property type="evidence" value="ECO:0007669"/>
    <property type="project" value="InterPro"/>
</dbReference>
<organism evidence="4">
    <name type="scientific">Mamestra configurata</name>
    <name type="common">bertha armyworm</name>
    <dbReference type="NCBI Taxonomy" id="174822"/>
    <lineage>
        <taxon>Eukaryota</taxon>
        <taxon>Metazoa</taxon>
        <taxon>Ecdysozoa</taxon>
        <taxon>Arthropoda</taxon>
        <taxon>Hexapoda</taxon>
        <taxon>Insecta</taxon>
        <taxon>Pterygota</taxon>
        <taxon>Neoptera</taxon>
        <taxon>Endopterygota</taxon>
        <taxon>Lepidoptera</taxon>
        <taxon>Glossata</taxon>
        <taxon>Ditrysia</taxon>
        <taxon>Noctuoidea</taxon>
        <taxon>Noctuidae</taxon>
        <taxon>Noctuinae</taxon>
        <taxon>Hadenini</taxon>
        <taxon>Mamestra</taxon>
    </lineage>
</organism>
<evidence type="ECO:0000313" key="4">
    <source>
        <dbReference type="EMBL" id="AEA76330.1"/>
    </source>
</evidence>
<dbReference type="InterPro" id="IPR002509">
    <property type="entry name" value="NODB_dom"/>
</dbReference>
<feature type="chain" id="PRO_5003337926" evidence="2">
    <location>
        <begin position="22"/>
        <end position="425"/>
    </location>
</feature>
<dbReference type="SUPFAM" id="SSF88713">
    <property type="entry name" value="Glycoside hydrolase/deacetylase"/>
    <property type="match status" value="1"/>
</dbReference>
<feature type="region of interest" description="Disordered" evidence="1">
    <location>
        <begin position="28"/>
        <end position="61"/>
    </location>
</feature>
<protein>
    <submittedName>
        <fullName evidence="4">Chitin deacetylase 2</fullName>
    </submittedName>
</protein>
<dbReference type="Pfam" id="PF01522">
    <property type="entry name" value="Polysacc_deac_1"/>
    <property type="match status" value="1"/>
</dbReference>
<evidence type="ECO:0000259" key="3">
    <source>
        <dbReference type="Pfam" id="PF01522"/>
    </source>
</evidence>
<dbReference type="EMBL" id="HM357864">
    <property type="protein sequence ID" value="AEA76330.1"/>
    <property type="molecule type" value="mRNA"/>
</dbReference>
<name>F6K727_9NEOP</name>
<dbReference type="PANTHER" id="PTHR45985">
    <property type="match status" value="1"/>
</dbReference>
<feature type="signal peptide" evidence="2">
    <location>
        <begin position="1"/>
        <end position="21"/>
    </location>
</feature>
<feature type="domain" description="NodB homology" evidence="3">
    <location>
        <begin position="97"/>
        <end position="228"/>
    </location>
</feature>
<accession>F6K727</accession>
<feature type="compositionally biased region" description="Polar residues" evidence="1">
    <location>
        <begin position="41"/>
        <end position="53"/>
    </location>
</feature>
<sequence length="425" mass="47385">MRSVVILSFLLLGLATVVVQGQVELSTPGPLFTPDPEDDSTPNPEGDSSTEITTEGIPDADTEELPLAEECDEELCKLPDCRCSSTDIPGGLLPRDTPQFVTITFDDGVNVRNTETYRDILYGRNNSNGCPAGATFYVSHEYTNYRFVNELYNQGYEIALHSISHRIPQDYWATASYDVIKQEIADQKGQISHFANIPFESIKGVRLPFLQMSGNISFQVMADHGLEYDSSWPTTAFRDPGLWPYTLDYASIQDCIVPPCPTASIPKPWIQPMVSWTDLGGFPCAMADGCFFTPAMDDEEGWYQFIVGNFERHYLGNRAPFGFYVHEWYLASNPAVQAAFIRFTDLISNLSDAFMVNASEVIDWVKNPIPVGEYREKPCREWSTASCAAQPDCGPLLGPNAMNYWMGACNVCPRVYPWTGNPLGQ</sequence>
<dbReference type="PANTHER" id="PTHR45985:SF8">
    <property type="entry name" value="CHITIN DEACETYLASE-LIKE 9, ISOFORM A"/>
    <property type="match status" value="1"/>
</dbReference>
<evidence type="ECO:0000256" key="1">
    <source>
        <dbReference type="SAM" id="MobiDB-lite"/>
    </source>
</evidence>
<dbReference type="InterPro" id="IPR052740">
    <property type="entry name" value="CE4"/>
</dbReference>
<dbReference type="AlphaFoldDB" id="F6K727"/>
<proteinExistence type="evidence at transcript level"/>
<dbReference type="GO" id="GO:0005975">
    <property type="term" value="P:carbohydrate metabolic process"/>
    <property type="evidence" value="ECO:0007669"/>
    <property type="project" value="InterPro"/>
</dbReference>
<dbReference type="InterPro" id="IPR011330">
    <property type="entry name" value="Glyco_hydro/deAcase_b/a-brl"/>
</dbReference>
<dbReference type="Gene3D" id="3.20.20.370">
    <property type="entry name" value="Glycoside hydrolase/deacetylase"/>
    <property type="match status" value="1"/>
</dbReference>
<reference evidence="4" key="1">
    <citation type="submission" date="2010-05" db="EMBL/GenBank/DDBJ databases">
        <title>Proteomic analysis of the Mamestra configurata peritrophic matrix: Implication for a structural model.</title>
        <authorList>
            <person name="Toprak U."/>
            <person name="Baldwin D."/>
            <person name="Karcz S."/>
            <person name="Wan L."/>
            <person name="Gillott C."/>
            <person name="Hegedus D."/>
            <person name="Erlandson M.A."/>
        </authorList>
    </citation>
    <scope>NUCLEOTIDE SEQUENCE</scope>
</reference>
<dbReference type="CDD" id="cd10975">
    <property type="entry name" value="CE4_CDA_like_2"/>
    <property type="match status" value="1"/>
</dbReference>
<keyword evidence="2" id="KW-0732">Signal</keyword>
<evidence type="ECO:0000256" key="2">
    <source>
        <dbReference type="SAM" id="SignalP"/>
    </source>
</evidence>